<evidence type="ECO:0000313" key="3">
    <source>
        <dbReference type="Proteomes" id="UP000030403"/>
    </source>
</evidence>
<dbReference type="InterPro" id="IPR025377">
    <property type="entry name" value="DUF4367"/>
</dbReference>
<dbReference type="PROSITE" id="PS51257">
    <property type="entry name" value="PROKAR_LIPOPROTEIN"/>
    <property type="match status" value="1"/>
</dbReference>
<gene>
    <name evidence="2" type="ORF">N783_01535</name>
</gene>
<dbReference type="STRING" id="1385511.GCA_000425225_02585"/>
<comment type="caution">
    <text evidence="2">The sequence shown here is derived from an EMBL/GenBank/DDBJ whole genome shotgun (WGS) entry which is preliminary data.</text>
</comment>
<feature type="domain" description="DUF4367" evidence="1">
    <location>
        <begin position="61"/>
        <end position="145"/>
    </location>
</feature>
<dbReference type="Proteomes" id="UP000030403">
    <property type="component" value="Unassembled WGS sequence"/>
</dbReference>
<dbReference type="EMBL" id="AVPF01000009">
    <property type="protein sequence ID" value="KGX90202.1"/>
    <property type="molecule type" value="Genomic_DNA"/>
</dbReference>
<keyword evidence="3" id="KW-1185">Reference proteome</keyword>
<dbReference type="eggNOG" id="COG2834">
    <property type="taxonomic scope" value="Bacteria"/>
</dbReference>
<reference evidence="2 3" key="1">
    <citation type="submission" date="2013-08" db="EMBL/GenBank/DDBJ databases">
        <authorList>
            <person name="Huang J."/>
            <person name="Wang G."/>
        </authorList>
    </citation>
    <scope>NUCLEOTIDE SEQUENCE [LARGE SCALE GENOMIC DNA]</scope>
    <source>
        <strain evidence="2 3">BH030004</strain>
    </source>
</reference>
<evidence type="ECO:0000313" key="2">
    <source>
        <dbReference type="EMBL" id="KGX90202.1"/>
    </source>
</evidence>
<organism evidence="2 3">
    <name type="scientific">Pontibacillus marinus BH030004 = DSM 16465</name>
    <dbReference type="NCBI Taxonomy" id="1385511"/>
    <lineage>
        <taxon>Bacteria</taxon>
        <taxon>Bacillati</taxon>
        <taxon>Bacillota</taxon>
        <taxon>Bacilli</taxon>
        <taxon>Bacillales</taxon>
        <taxon>Bacillaceae</taxon>
        <taxon>Pontibacillus</taxon>
    </lineage>
</organism>
<dbReference type="OrthoDB" id="2965444at2"/>
<name>A0A0A5I2Y2_9BACI</name>
<dbReference type="AlphaFoldDB" id="A0A0A5I2Y2"/>
<proteinExistence type="predicted"/>
<evidence type="ECO:0000259" key="1">
    <source>
        <dbReference type="Pfam" id="PF14285"/>
    </source>
</evidence>
<dbReference type="Pfam" id="PF14285">
    <property type="entry name" value="DUF4367"/>
    <property type="match status" value="1"/>
</dbReference>
<protein>
    <recommendedName>
        <fullName evidence="1">DUF4367 domain-containing protein</fullName>
    </recommendedName>
</protein>
<sequence length="151" mass="17201">MKHLHILFILLFMVGCSGDQMHTYNTSKLKHEITKLNFNPMIPKTLPFKPENIKIKTPEMGGGRMLSVKFYNEDNDYLLLGVMKGQRNVIDFTQDKVVINDSLTGKYGVGPNGGKVLKWEKEDIFYQLSSPQNFSKDQLIDVAESFVGVEK</sequence>
<dbReference type="RefSeq" id="WP_027446273.1">
    <property type="nucleotide sequence ID" value="NZ_AULJ01000032.1"/>
</dbReference>
<accession>A0A0A5I2Y2</accession>